<evidence type="ECO:0000256" key="3">
    <source>
        <dbReference type="ARBA" id="ARBA00023136"/>
    </source>
</evidence>
<dbReference type="Gene3D" id="1.20.1250.20">
    <property type="entry name" value="MFS general substrate transporter like domains"/>
    <property type="match status" value="1"/>
</dbReference>
<feature type="transmembrane region" description="Helical" evidence="4">
    <location>
        <begin position="323"/>
        <end position="341"/>
    </location>
</feature>
<protein>
    <submittedName>
        <fullName evidence="6">MFS transporter</fullName>
    </submittedName>
</protein>
<dbReference type="SUPFAM" id="SSF103473">
    <property type="entry name" value="MFS general substrate transporter"/>
    <property type="match status" value="1"/>
</dbReference>
<dbReference type="Proteomes" id="UP000198462">
    <property type="component" value="Unassembled WGS sequence"/>
</dbReference>
<feature type="transmembrane region" description="Helical" evidence="4">
    <location>
        <begin position="235"/>
        <end position="255"/>
    </location>
</feature>
<organism evidence="6 7">
    <name type="scientific">Pacificimonas flava</name>
    <dbReference type="NCBI Taxonomy" id="1234595"/>
    <lineage>
        <taxon>Bacteria</taxon>
        <taxon>Pseudomonadati</taxon>
        <taxon>Pseudomonadota</taxon>
        <taxon>Alphaproteobacteria</taxon>
        <taxon>Sphingomonadales</taxon>
        <taxon>Sphingosinicellaceae</taxon>
        <taxon>Pacificimonas</taxon>
    </lineage>
</organism>
<dbReference type="EMBL" id="NFZT01000001">
    <property type="protein sequence ID" value="OWV34796.1"/>
    <property type="molecule type" value="Genomic_DNA"/>
</dbReference>
<dbReference type="InterPro" id="IPR036259">
    <property type="entry name" value="MFS_trans_sf"/>
</dbReference>
<comment type="caution">
    <text evidence="6">The sequence shown here is derived from an EMBL/GenBank/DDBJ whole genome shotgun (WGS) entry which is preliminary data.</text>
</comment>
<dbReference type="OrthoDB" id="9815356at2"/>
<feature type="transmembrane region" description="Helical" evidence="4">
    <location>
        <begin position="286"/>
        <end position="303"/>
    </location>
</feature>
<keyword evidence="7" id="KW-1185">Reference proteome</keyword>
<evidence type="ECO:0000313" key="6">
    <source>
        <dbReference type="EMBL" id="OWV34796.1"/>
    </source>
</evidence>
<dbReference type="InterPro" id="IPR020846">
    <property type="entry name" value="MFS_dom"/>
</dbReference>
<feature type="transmembrane region" description="Helical" evidence="4">
    <location>
        <begin position="85"/>
        <end position="106"/>
    </location>
</feature>
<sequence length="381" mass="40147">MTTGIVVANAYYIHPVIALVAEGFGVTAAMIGLVPALNQLALAVGIFLFLPLGDRMGNARLARIFVALQLVCVLGMAVAGEFYLFVAASTLLGLVTIAPYLIPTYVSKRVDPKELGKAQALLTVGIIVGILFARLGGGILGEYFGWRAVFYAAAAAMLTIAAVLPVVMPKRSGGPPPQGSLSYAGLLASTFPIARSHPVVLMSGTIQGLNFGVFLALWLGIGLHLPDIGYGVDMVGYLAGFSIINLATTPFLGAWADRVGALRARALLSAGQLAGVLLLFLADESFWVLCIPIVIFNLVGPVIDVSGRMTFLALEPDIRTRLMTVYIILMFIGGGLGSWLGTAAYDWVGWTGTCLLTLVLSLAIVTLSFVAWRRTPAHAAP</sequence>
<dbReference type="PANTHER" id="PTHR42910:SF1">
    <property type="entry name" value="MAJOR FACILITATOR SUPERFAMILY (MFS) PROFILE DOMAIN-CONTAINING PROTEIN"/>
    <property type="match status" value="1"/>
</dbReference>
<feature type="transmembrane region" description="Helical" evidence="4">
    <location>
        <begin position="24"/>
        <end position="49"/>
    </location>
</feature>
<name>A0A219B9J7_9SPHN</name>
<keyword evidence="1 4" id="KW-0812">Transmembrane</keyword>
<gene>
    <name evidence="6" type="ORF">B5C34_13785</name>
</gene>
<dbReference type="GO" id="GO:0022857">
    <property type="term" value="F:transmembrane transporter activity"/>
    <property type="evidence" value="ECO:0007669"/>
    <property type="project" value="InterPro"/>
</dbReference>
<feature type="transmembrane region" description="Helical" evidence="4">
    <location>
        <begin position="148"/>
        <end position="168"/>
    </location>
</feature>
<dbReference type="PANTHER" id="PTHR42910">
    <property type="entry name" value="TRANSPORTER SCO4007-RELATED"/>
    <property type="match status" value="1"/>
</dbReference>
<evidence type="ECO:0000313" key="7">
    <source>
        <dbReference type="Proteomes" id="UP000198462"/>
    </source>
</evidence>
<dbReference type="Pfam" id="PF07690">
    <property type="entry name" value="MFS_1"/>
    <property type="match status" value="1"/>
</dbReference>
<dbReference type="PROSITE" id="PS50850">
    <property type="entry name" value="MFS"/>
    <property type="match status" value="1"/>
</dbReference>
<keyword evidence="2 4" id="KW-1133">Transmembrane helix</keyword>
<dbReference type="InterPro" id="IPR011701">
    <property type="entry name" value="MFS"/>
</dbReference>
<dbReference type="AlphaFoldDB" id="A0A219B9J7"/>
<feature type="transmembrane region" description="Helical" evidence="4">
    <location>
        <begin position="118"/>
        <end position="136"/>
    </location>
</feature>
<feature type="transmembrane region" description="Helical" evidence="4">
    <location>
        <begin position="199"/>
        <end position="223"/>
    </location>
</feature>
<keyword evidence="3 4" id="KW-0472">Membrane</keyword>
<accession>A0A219B9J7</accession>
<feature type="transmembrane region" description="Helical" evidence="4">
    <location>
        <begin position="347"/>
        <end position="372"/>
    </location>
</feature>
<evidence type="ECO:0000259" key="5">
    <source>
        <dbReference type="PROSITE" id="PS50850"/>
    </source>
</evidence>
<reference evidence="7" key="1">
    <citation type="submission" date="2017-05" db="EMBL/GenBank/DDBJ databases">
        <authorList>
            <person name="Lin X."/>
        </authorList>
    </citation>
    <scope>NUCLEOTIDE SEQUENCE [LARGE SCALE GENOMIC DNA]</scope>
    <source>
        <strain evidence="7">JLT2012</strain>
    </source>
</reference>
<evidence type="ECO:0000256" key="2">
    <source>
        <dbReference type="ARBA" id="ARBA00022989"/>
    </source>
</evidence>
<evidence type="ECO:0000256" key="1">
    <source>
        <dbReference type="ARBA" id="ARBA00022692"/>
    </source>
</evidence>
<evidence type="ECO:0000256" key="4">
    <source>
        <dbReference type="SAM" id="Phobius"/>
    </source>
</evidence>
<feature type="domain" description="Major facilitator superfamily (MFS) profile" evidence="5">
    <location>
        <begin position="1"/>
        <end position="376"/>
    </location>
</feature>
<proteinExistence type="predicted"/>